<protein>
    <submittedName>
        <fullName evidence="1">Cysteine-rich protein</fullName>
    </submittedName>
</protein>
<proteinExistence type="predicted"/>
<accession>A0A8S5R169</accession>
<reference evidence="1" key="1">
    <citation type="journal article" date="2021" name="Proc. Natl. Acad. Sci. U.S.A.">
        <title>A Catalog of Tens of Thousands of Viruses from Human Metagenomes Reveals Hidden Associations with Chronic Diseases.</title>
        <authorList>
            <person name="Tisza M.J."/>
            <person name="Buck C.B."/>
        </authorList>
    </citation>
    <scope>NUCLEOTIDE SEQUENCE</scope>
    <source>
        <strain evidence="1">CttJO12</strain>
    </source>
</reference>
<organism evidence="1">
    <name type="scientific">Siphoviridae sp. cttJO12</name>
    <dbReference type="NCBI Taxonomy" id="2826492"/>
    <lineage>
        <taxon>Viruses</taxon>
        <taxon>Duplodnaviria</taxon>
        <taxon>Heunggongvirae</taxon>
        <taxon>Uroviricota</taxon>
        <taxon>Caudoviricetes</taxon>
    </lineage>
</organism>
<sequence length="108" mass="13028">MEIMSKVICPYCKEWLDLESFLTLDDLKNECTYKECYACNKHFSLYLKTNIHARTLDIETEIEDLTRSIELFRKMDARHPLLKDARSSEYRKKALEKLYKLQKENEKK</sequence>
<name>A0A8S5R169_9CAUD</name>
<evidence type="ECO:0000313" key="1">
    <source>
        <dbReference type="EMBL" id="DAE24906.1"/>
    </source>
</evidence>
<dbReference type="EMBL" id="BK015787">
    <property type="protein sequence ID" value="DAE24906.1"/>
    <property type="molecule type" value="Genomic_DNA"/>
</dbReference>